<evidence type="ECO:0008006" key="3">
    <source>
        <dbReference type="Google" id="ProtNLM"/>
    </source>
</evidence>
<evidence type="ECO:0000313" key="1">
    <source>
        <dbReference type="EMBL" id="MET2832835.1"/>
    </source>
</evidence>
<dbReference type="Proteomes" id="UP001548832">
    <property type="component" value="Unassembled WGS sequence"/>
</dbReference>
<dbReference type="RefSeq" id="WP_354465040.1">
    <property type="nucleotide sequence ID" value="NZ_JBEWSZ010000013.1"/>
</dbReference>
<dbReference type="EMBL" id="JBEWSZ010000013">
    <property type="protein sequence ID" value="MET2832835.1"/>
    <property type="molecule type" value="Genomic_DNA"/>
</dbReference>
<accession>A0ABV2DRY3</accession>
<gene>
    <name evidence="1" type="ORF">ABVQ20_38575</name>
</gene>
<keyword evidence="2" id="KW-1185">Reference proteome</keyword>
<organism evidence="1 2">
    <name type="scientific">Mesorhizobium shangrilense</name>
    <dbReference type="NCBI Taxonomy" id="460060"/>
    <lineage>
        <taxon>Bacteria</taxon>
        <taxon>Pseudomonadati</taxon>
        <taxon>Pseudomonadota</taxon>
        <taxon>Alphaproteobacteria</taxon>
        <taxon>Hyphomicrobiales</taxon>
        <taxon>Phyllobacteriaceae</taxon>
        <taxon>Mesorhizobium</taxon>
    </lineage>
</organism>
<protein>
    <recommendedName>
        <fullName evidence="3">Transposase</fullName>
    </recommendedName>
</protein>
<evidence type="ECO:0000313" key="2">
    <source>
        <dbReference type="Proteomes" id="UP001548832"/>
    </source>
</evidence>
<name>A0ABV2DRY3_9HYPH</name>
<comment type="caution">
    <text evidence="1">The sequence shown here is derived from an EMBL/GenBank/DDBJ whole genome shotgun (WGS) entry which is preliminary data.</text>
</comment>
<proteinExistence type="predicted"/>
<reference evidence="1 2" key="1">
    <citation type="submission" date="2024-06" db="EMBL/GenBank/DDBJ databases">
        <authorList>
            <person name="Kim D.-U."/>
        </authorList>
    </citation>
    <scope>NUCLEOTIDE SEQUENCE [LARGE SCALE GENOMIC DNA]</scope>
    <source>
        <strain evidence="1 2">KACC15460</strain>
    </source>
</reference>
<sequence length="64" mass="7226">MKLLQRWRDEAGQAGHTIKRIAVAYEPAGNGFRLARCLWAIHPASVAVSREHRRARPMVSTPSF</sequence>